<dbReference type="PATRIC" id="fig|1434123.4.peg.1694"/>
<gene>
    <name evidence="1" type="ORF">MSVAZ_1424</name>
</gene>
<sequence length="133" mass="14695">MFVEIKENSNSSQAEDGLKIVSATEVLGPIDSANNTSIQAFNYDFVLYNEKNGEIHLDSVEPIFTKDILARVLTENHEIIGNKTISPNSTISVKGQVEFNASGFSKEQILNLNYINGINVTSTKTLLFPKRDS</sequence>
<dbReference type="Proteomes" id="UP000033096">
    <property type="component" value="Chromosome"/>
</dbReference>
<dbReference type="EMBL" id="CP009520">
    <property type="protein sequence ID" value="AKB43693.1"/>
    <property type="molecule type" value="Genomic_DNA"/>
</dbReference>
<dbReference type="KEGG" id="mvc:MSVAZ_1424"/>
<organism evidence="1 2">
    <name type="scientific">Methanosarcina vacuolata Z-761</name>
    <dbReference type="NCBI Taxonomy" id="1434123"/>
    <lineage>
        <taxon>Archaea</taxon>
        <taxon>Methanobacteriati</taxon>
        <taxon>Methanobacteriota</taxon>
        <taxon>Stenosarchaea group</taxon>
        <taxon>Methanomicrobia</taxon>
        <taxon>Methanosarcinales</taxon>
        <taxon>Methanosarcinaceae</taxon>
        <taxon>Methanosarcina</taxon>
    </lineage>
</organism>
<evidence type="ECO:0000313" key="2">
    <source>
        <dbReference type="Proteomes" id="UP000033096"/>
    </source>
</evidence>
<name>A0A0E3Q4Z6_9EURY</name>
<accession>A0A0E3Q4Z6</accession>
<dbReference type="AlphaFoldDB" id="A0A0E3Q4Z6"/>
<keyword evidence="2" id="KW-1185">Reference proteome</keyword>
<dbReference type="HOGENOM" id="CLU_1901933_0_0_2"/>
<proteinExistence type="predicted"/>
<reference evidence="1 2" key="1">
    <citation type="submission" date="2014-07" db="EMBL/GenBank/DDBJ databases">
        <title>Methanogenic archaea and the global carbon cycle.</title>
        <authorList>
            <person name="Henriksen J.R."/>
            <person name="Luke J."/>
            <person name="Reinhart S."/>
            <person name="Benedict M.N."/>
            <person name="Youngblut N.D."/>
            <person name="Metcalf M.E."/>
            <person name="Whitaker R.J."/>
            <person name="Metcalf W.W."/>
        </authorList>
    </citation>
    <scope>NUCLEOTIDE SEQUENCE [LARGE SCALE GENOMIC DNA]</scope>
    <source>
        <strain evidence="1 2">Z-761</strain>
    </source>
</reference>
<protein>
    <submittedName>
        <fullName evidence="1">Uncharacterized protein</fullName>
    </submittedName>
</protein>
<evidence type="ECO:0000313" key="1">
    <source>
        <dbReference type="EMBL" id="AKB43693.1"/>
    </source>
</evidence>